<dbReference type="EMBL" id="UXSR01006152">
    <property type="protein sequence ID" value="VDD84301.1"/>
    <property type="molecule type" value="Genomic_DNA"/>
</dbReference>
<keyword evidence="3 4" id="KW-0862">Zinc</keyword>
<keyword evidence="2 4" id="KW-0863">Zinc-finger</keyword>
<proteinExistence type="predicted"/>
<dbReference type="SMART" id="SM00356">
    <property type="entry name" value="ZnF_C3H1"/>
    <property type="match status" value="2"/>
</dbReference>
<evidence type="ECO:0000256" key="3">
    <source>
        <dbReference type="ARBA" id="ARBA00022833"/>
    </source>
</evidence>
<feature type="domain" description="C3H1-type" evidence="6">
    <location>
        <begin position="382"/>
        <end position="409"/>
    </location>
</feature>
<evidence type="ECO:0000256" key="2">
    <source>
        <dbReference type="ARBA" id="ARBA00022771"/>
    </source>
</evidence>
<name>A0A0R3UQZ8_MESCO</name>
<dbReference type="GO" id="GO:0008270">
    <property type="term" value="F:zinc ion binding"/>
    <property type="evidence" value="ECO:0007669"/>
    <property type="project" value="UniProtKB-KW"/>
</dbReference>
<dbReference type="AlphaFoldDB" id="A0A0R3UQZ8"/>
<keyword evidence="8" id="KW-1185">Reference proteome</keyword>
<feature type="region of interest" description="Disordered" evidence="5">
    <location>
        <begin position="308"/>
        <end position="352"/>
    </location>
</feature>
<evidence type="ECO:0000313" key="7">
    <source>
        <dbReference type="EMBL" id="VDD84301.1"/>
    </source>
</evidence>
<dbReference type="STRING" id="53468.A0A0R3UQZ8"/>
<organism evidence="7 8">
    <name type="scientific">Mesocestoides corti</name>
    <name type="common">Flatworm</name>
    <dbReference type="NCBI Taxonomy" id="53468"/>
    <lineage>
        <taxon>Eukaryota</taxon>
        <taxon>Metazoa</taxon>
        <taxon>Spiralia</taxon>
        <taxon>Lophotrochozoa</taxon>
        <taxon>Platyhelminthes</taxon>
        <taxon>Cestoda</taxon>
        <taxon>Eucestoda</taxon>
        <taxon>Cyclophyllidea</taxon>
        <taxon>Mesocestoididae</taxon>
        <taxon>Mesocestoides</taxon>
    </lineage>
</organism>
<dbReference type="Proteomes" id="UP000267029">
    <property type="component" value="Unassembled WGS sequence"/>
</dbReference>
<dbReference type="SUPFAM" id="SSF90229">
    <property type="entry name" value="CCCH zinc finger"/>
    <property type="match status" value="1"/>
</dbReference>
<feature type="zinc finger region" description="C3H1-type" evidence="4">
    <location>
        <begin position="382"/>
        <end position="409"/>
    </location>
</feature>
<evidence type="ECO:0000313" key="8">
    <source>
        <dbReference type="Proteomes" id="UP000267029"/>
    </source>
</evidence>
<evidence type="ECO:0000256" key="5">
    <source>
        <dbReference type="SAM" id="MobiDB-lite"/>
    </source>
</evidence>
<evidence type="ECO:0000259" key="6">
    <source>
        <dbReference type="PROSITE" id="PS50103"/>
    </source>
</evidence>
<dbReference type="PROSITE" id="PS50103">
    <property type="entry name" value="ZF_C3H1"/>
    <property type="match status" value="1"/>
</dbReference>
<accession>A0A0R3UQZ8</accession>
<evidence type="ECO:0000256" key="1">
    <source>
        <dbReference type="ARBA" id="ARBA00022723"/>
    </source>
</evidence>
<feature type="compositionally biased region" description="Low complexity" evidence="5">
    <location>
        <begin position="336"/>
        <end position="350"/>
    </location>
</feature>
<reference evidence="7 8" key="1">
    <citation type="submission" date="2018-10" db="EMBL/GenBank/DDBJ databases">
        <authorList>
            <consortium name="Pathogen Informatics"/>
        </authorList>
    </citation>
    <scope>NUCLEOTIDE SEQUENCE [LARGE SCALE GENOMIC DNA]</scope>
</reference>
<keyword evidence="1 4" id="KW-0479">Metal-binding</keyword>
<dbReference type="InterPro" id="IPR036855">
    <property type="entry name" value="Znf_CCCH_sf"/>
</dbReference>
<dbReference type="Gene3D" id="4.10.1000.10">
    <property type="entry name" value="Zinc finger, CCCH-type"/>
    <property type="match status" value="1"/>
</dbReference>
<dbReference type="InterPro" id="IPR000571">
    <property type="entry name" value="Znf_CCCH"/>
</dbReference>
<dbReference type="Pfam" id="PF14608">
    <property type="entry name" value="zf-CCCH_2"/>
    <property type="match status" value="2"/>
</dbReference>
<sequence length="431" mass="46351">MYSWLPHLVPCSVFSIPAFPTGGFNDPEFRLRQNNFGSKAPAEMHLVKISPAGGQSRNRQHFRLDQLSPAFTLSPGAPCPTSFSFTSTNSVGELVHPPAPAGFTRDEAPPSQTASAVAAAAAASTSFDFTPATRLDSAALKQAAVAVGSAASSVTQSSPSIELTAGGTAPLLRSLIWPPSWPNTNDCTSTATPKPHFRPGDNQQHQFALFSRFESAIRQQQQPSRSYNRRKAESNCFVPATHLNQALTLPTTLSGHTKSHSLTAAATVVGQLGSPSGELCQSESKSYAATPLKFTRDLQQQPSMNAFTKAGNGFPSGSKAIAPRSSGPCRSKRIDTTPSFSSSSSTSSSDASDKPIVAKWRRACSFYLRGHCKKEDCEFAHDLTKVTCKFWEVGECFKGMTCPFLHGYPPEFLLELQQRQNQQAEQLTSNG</sequence>
<dbReference type="OrthoDB" id="3247158at2759"/>
<evidence type="ECO:0000256" key="4">
    <source>
        <dbReference type="PROSITE-ProRule" id="PRU00723"/>
    </source>
</evidence>
<gene>
    <name evidence="7" type="ORF">MCOS_LOCUS10304</name>
</gene>
<protein>
    <recommendedName>
        <fullName evidence="6">C3H1-type domain-containing protein</fullName>
    </recommendedName>
</protein>